<feature type="domain" description="Polymerase/histidinol phosphatase N-terminal" evidence="1">
    <location>
        <begin position="37"/>
        <end position="119"/>
    </location>
</feature>
<dbReference type="PANTHER" id="PTHR42924">
    <property type="entry name" value="EXONUCLEASE"/>
    <property type="match status" value="1"/>
</dbReference>
<evidence type="ECO:0000313" key="3">
    <source>
        <dbReference type="Proteomes" id="UP001464891"/>
    </source>
</evidence>
<dbReference type="InterPro" id="IPR004013">
    <property type="entry name" value="PHP_dom"/>
</dbReference>
<gene>
    <name evidence="2" type="ORF">NC998_12725</name>
</gene>
<organism evidence="2 3">
    <name type="scientific">Trichocoleus desertorum GB2-A4</name>
    <dbReference type="NCBI Taxonomy" id="2933944"/>
    <lineage>
        <taxon>Bacteria</taxon>
        <taxon>Bacillati</taxon>
        <taxon>Cyanobacteriota</taxon>
        <taxon>Cyanophyceae</taxon>
        <taxon>Leptolyngbyales</taxon>
        <taxon>Trichocoleusaceae</taxon>
        <taxon>Trichocoleus</taxon>
    </lineage>
</organism>
<proteinExistence type="predicted"/>
<dbReference type="SMART" id="SM00481">
    <property type="entry name" value="POLIIIAc"/>
    <property type="match status" value="1"/>
</dbReference>
<dbReference type="InterPro" id="IPR016195">
    <property type="entry name" value="Pol/histidinol_Pase-like"/>
</dbReference>
<dbReference type="PANTHER" id="PTHR42924:SF3">
    <property type="entry name" value="POLYMERASE_HISTIDINOL PHOSPHATASE N-TERMINAL DOMAIN-CONTAINING PROTEIN"/>
    <property type="match status" value="1"/>
</dbReference>
<protein>
    <submittedName>
        <fullName evidence="2">PHP domain-containing protein</fullName>
    </submittedName>
</protein>
<dbReference type="EMBL" id="JAMPKM010000006">
    <property type="protein sequence ID" value="MEP0817960.1"/>
    <property type="molecule type" value="Genomic_DNA"/>
</dbReference>
<comment type="caution">
    <text evidence="2">The sequence shown here is derived from an EMBL/GenBank/DDBJ whole genome shotgun (WGS) entry which is preliminary data.</text>
</comment>
<dbReference type="CDD" id="cd07438">
    <property type="entry name" value="PHP_HisPPase_AMP"/>
    <property type="match status" value="1"/>
</dbReference>
<dbReference type="Pfam" id="PF02811">
    <property type="entry name" value="PHP"/>
    <property type="match status" value="1"/>
</dbReference>
<name>A0ABV0J858_9CYAN</name>
<keyword evidence="3" id="KW-1185">Reference proteome</keyword>
<dbReference type="InterPro" id="IPR052018">
    <property type="entry name" value="PHP_domain"/>
</dbReference>
<dbReference type="InterPro" id="IPR003141">
    <property type="entry name" value="Pol/His_phosphatase_N"/>
</dbReference>
<dbReference type="SUPFAM" id="SSF89550">
    <property type="entry name" value="PHP domain-like"/>
    <property type="match status" value="1"/>
</dbReference>
<evidence type="ECO:0000259" key="1">
    <source>
        <dbReference type="SMART" id="SM00481"/>
    </source>
</evidence>
<accession>A0ABV0J858</accession>
<dbReference type="Proteomes" id="UP001464891">
    <property type="component" value="Unassembled WGS sequence"/>
</dbReference>
<evidence type="ECO:0000313" key="2">
    <source>
        <dbReference type="EMBL" id="MEP0817960.1"/>
    </source>
</evidence>
<dbReference type="Gene3D" id="3.20.20.140">
    <property type="entry name" value="Metal-dependent hydrolases"/>
    <property type="match status" value="1"/>
</dbReference>
<sequence>MAVNPAPVAVSRPAAQNMPALKRVLETIRADSCPYSFNFHMHTAHSDGQLQPEDLIEQAIAIGLKGLAITDHHSVSGYRIAQQYLDDWKWRSSSRRGSSSNTCQSVPYLWTGVEINADLLGIEVHILGYAFDPAHPCLQLYLQHRAVQGNAYQAANVITAIQKAGGLAVLAHPARYRRSPIDLIQAAAHLGIDGIETYYAYNNPNPWKPSPSQTEQVQKLATHHQLLSTCGTDTHGLNLLQRL</sequence>
<reference evidence="2 3" key="1">
    <citation type="submission" date="2022-04" db="EMBL/GenBank/DDBJ databases">
        <title>Positive selection, recombination, and allopatry shape intraspecific diversity of widespread and dominant cyanobacteria.</title>
        <authorList>
            <person name="Wei J."/>
            <person name="Shu W."/>
            <person name="Hu C."/>
        </authorList>
    </citation>
    <scope>NUCLEOTIDE SEQUENCE [LARGE SCALE GENOMIC DNA]</scope>
    <source>
        <strain evidence="2 3">GB2-A4</strain>
    </source>
</reference>